<reference evidence="6 7" key="1">
    <citation type="journal article" date="2011" name="Genome Biol.">
        <title>Comparative genome sequence analysis underscores mycoparasitism as the ancestral life style of Trichoderma.</title>
        <authorList>
            <person name="Kubicek C.P."/>
            <person name="Herrera-Estrella A."/>
            <person name="Seidl-Seiboth V."/>
            <person name="Martinez D.A."/>
            <person name="Druzhinina I.S."/>
            <person name="Thon M."/>
            <person name="Zeilinger S."/>
            <person name="Casas-Flores S."/>
            <person name="Horwitz B.A."/>
            <person name="Mukherjee P.K."/>
            <person name="Mukherjee M."/>
            <person name="Kredics L."/>
            <person name="Alcaraz L.D."/>
            <person name="Aerts A."/>
            <person name="Antal Z."/>
            <person name="Atanasova L."/>
            <person name="Cervantes-Badillo M.G."/>
            <person name="Challacombe J."/>
            <person name="Chertkov O."/>
            <person name="McCluskey K."/>
            <person name="Coulpier F."/>
            <person name="Deshpande N."/>
            <person name="von Doehren H."/>
            <person name="Ebbole D.J."/>
            <person name="Esquivel-Naranjo E.U."/>
            <person name="Fekete E."/>
            <person name="Flipphi M."/>
            <person name="Glaser F."/>
            <person name="Gomez-Rodriguez E.Y."/>
            <person name="Gruber S."/>
            <person name="Han C."/>
            <person name="Henrissat B."/>
            <person name="Hermosa R."/>
            <person name="Hernandez-Onate M."/>
            <person name="Karaffa L."/>
            <person name="Kosti I."/>
            <person name="Le Crom S."/>
            <person name="Lindquist E."/>
            <person name="Lucas S."/>
            <person name="Luebeck M."/>
            <person name="Luebeck P.S."/>
            <person name="Margeot A."/>
            <person name="Metz B."/>
            <person name="Misra M."/>
            <person name="Nevalainen H."/>
            <person name="Omann M."/>
            <person name="Packer N."/>
            <person name="Perrone G."/>
            <person name="Uresti-Rivera E.E."/>
            <person name="Salamov A."/>
            <person name="Schmoll M."/>
            <person name="Seiboth B."/>
            <person name="Shapiro H."/>
            <person name="Sukno S."/>
            <person name="Tamayo-Ramos J.A."/>
            <person name="Tisch D."/>
            <person name="Wiest A."/>
            <person name="Wilkinson H.H."/>
            <person name="Zhang M."/>
            <person name="Coutinho P.M."/>
            <person name="Kenerley C.M."/>
            <person name="Monte E."/>
            <person name="Baker S.E."/>
            <person name="Grigoriev I.V."/>
        </authorList>
    </citation>
    <scope>NUCLEOTIDE SEQUENCE [LARGE SCALE GENOMIC DNA]</scope>
    <source>
        <strain evidence="7">Gv29-8 / FGSC 10586</strain>
    </source>
</reference>
<comment type="caution">
    <text evidence="6">The sequence shown here is derived from an EMBL/GenBank/DDBJ whole genome shotgun (WGS) entry which is preliminary data.</text>
</comment>
<dbReference type="GO" id="GO:0000981">
    <property type="term" value="F:DNA-binding transcription factor activity, RNA polymerase II-specific"/>
    <property type="evidence" value="ECO:0007669"/>
    <property type="project" value="InterPro"/>
</dbReference>
<dbReference type="Pfam" id="PF04082">
    <property type="entry name" value="Fungal_trans"/>
    <property type="match status" value="1"/>
</dbReference>
<protein>
    <recommendedName>
        <fullName evidence="5">Zn(2)-C6 fungal-type domain-containing protein</fullName>
    </recommendedName>
</protein>
<accession>G9MZV6</accession>
<evidence type="ECO:0000256" key="1">
    <source>
        <dbReference type="ARBA" id="ARBA00004123"/>
    </source>
</evidence>
<dbReference type="GO" id="GO:0008270">
    <property type="term" value="F:zinc ion binding"/>
    <property type="evidence" value="ECO:0007669"/>
    <property type="project" value="InterPro"/>
</dbReference>
<keyword evidence="3" id="KW-0539">Nucleus</keyword>
<organism evidence="6 7">
    <name type="scientific">Hypocrea virens (strain Gv29-8 / FGSC 10586)</name>
    <name type="common">Gliocladium virens</name>
    <name type="synonym">Trichoderma virens</name>
    <dbReference type="NCBI Taxonomy" id="413071"/>
    <lineage>
        <taxon>Eukaryota</taxon>
        <taxon>Fungi</taxon>
        <taxon>Dikarya</taxon>
        <taxon>Ascomycota</taxon>
        <taxon>Pezizomycotina</taxon>
        <taxon>Sordariomycetes</taxon>
        <taxon>Hypocreomycetidae</taxon>
        <taxon>Hypocreales</taxon>
        <taxon>Hypocreaceae</taxon>
        <taxon>Trichoderma</taxon>
    </lineage>
</organism>
<dbReference type="GeneID" id="25791854"/>
<name>G9MZV6_HYPVG</name>
<dbReference type="CDD" id="cd12148">
    <property type="entry name" value="fungal_TF_MHR"/>
    <property type="match status" value="1"/>
</dbReference>
<dbReference type="OMA" id="CTEIWGR"/>
<dbReference type="PANTHER" id="PTHR31001">
    <property type="entry name" value="UNCHARACTERIZED TRANSCRIPTIONAL REGULATORY PROTEIN"/>
    <property type="match status" value="1"/>
</dbReference>
<dbReference type="Gene3D" id="4.10.240.10">
    <property type="entry name" value="Zn(2)-C6 fungal-type DNA-binding domain"/>
    <property type="match status" value="2"/>
</dbReference>
<evidence type="ECO:0000313" key="6">
    <source>
        <dbReference type="EMBL" id="EHK20162.1"/>
    </source>
</evidence>
<feature type="region of interest" description="Disordered" evidence="4">
    <location>
        <begin position="42"/>
        <end position="101"/>
    </location>
</feature>
<dbReference type="eggNOG" id="ENOG502SDU9">
    <property type="taxonomic scope" value="Eukaryota"/>
</dbReference>
<dbReference type="EMBL" id="ABDF02000081">
    <property type="protein sequence ID" value="EHK20162.1"/>
    <property type="molecule type" value="Genomic_DNA"/>
</dbReference>
<dbReference type="RefSeq" id="XP_013954355.1">
    <property type="nucleotide sequence ID" value="XM_014098880.1"/>
</dbReference>
<dbReference type="Pfam" id="PF00172">
    <property type="entry name" value="Zn_clus"/>
    <property type="match status" value="2"/>
</dbReference>
<keyword evidence="7" id="KW-1185">Reference proteome</keyword>
<dbReference type="InterPro" id="IPR007219">
    <property type="entry name" value="XnlR_reg_dom"/>
</dbReference>
<dbReference type="SUPFAM" id="SSF57701">
    <property type="entry name" value="Zn2/Cys6 DNA-binding domain"/>
    <property type="match status" value="2"/>
</dbReference>
<evidence type="ECO:0000259" key="5">
    <source>
        <dbReference type="PROSITE" id="PS50048"/>
    </source>
</evidence>
<dbReference type="InterPro" id="IPR036864">
    <property type="entry name" value="Zn2-C6_fun-type_DNA-bd_sf"/>
</dbReference>
<feature type="domain" description="Zn(2)-C6 fungal-type" evidence="5">
    <location>
        <begin position="9"/>
        <end position="39"/>
    </location>
</feature>
<dbReference type="AlphaFoldDB" id="G9MZV6"/>
<dbReference type="HOGENOM" id="CLU_021747_1_0_1"/>
<evidence type="ECO:0000313" key="7">
    <source>
        <dbReference type="Proteomes" id="UP000007115"/>
    </source>
</evidence>
<evidence type="ECO:0000256" key="4">
    <source>
        <dbReference type="SAM" id="MobiDB-lite"/>
    </source>
</evidence>
<dbReference type="GO" id="GO:0003677">
    <property type="term" value="F:DNA binding"/>
    <property type="evidence" value="ECO:0007669"/>
    <property type="project" value="InterPro"/>
</dbReference>
<dbReference type="SMART" id="SM00066">
    <property type="entry name" value="GAL4"/>
    <property type="match status" value="2"/>
</dbReference>
<dbReference type="STRING" id="413071.G9MZV6"/>
<evidence type="ECO:0000256" key="3">
    <source>
        <dbReference type="ARBA" id="ARBA00023242"/>
    </source>
</evidence>
<evidence type="ECO:0000256" key="2">
    <source>
        <dbReference type="ARBA" id="ARBA00022723"/>
    </source>
</evidence>
<keyword evidence="2" id="KW-0479">Metal-binding</keyword>
<dbReference type="PANTHER" id="PTHR31001:SF58">
    <property type="entry name" value="ZN(II)2CYS6 TRANSCRIPTION FACTOR (EUROFUNG)"/>
    <property type="match status" value="1"/>
</dbReference>
<feature type="domain" description="Zn(2)-C6 fungal-type" evidence="5">
    <location>
        <begin position="107"/>
        <end position="138"/>
    </location>
</feature>
<dbReference type="CDD" id="cd00067">
    <property type="entry name" value="GAL4"/>
    <property type="match status" value="2"/>
</dbReference>
<feature type="compositionally biased region" description="Low complexity" evidence="4">
    <location>
        <begin position="47"/>
        <end position="84"/>
    </location>
</feature>
<dbReference type="PROSITE" id="PS50048">
    <property type="entry name" value="ZN2_CY6_FUNGAL_2"/>
    <property type="match status" value="2"/>
</dbReference>
<comment type="subcellular location">
    <subcellularLocation>
        <location evidence="1">Nucleus</location>
    </subcellularLocation>
</comment>
<sequence>MPNTRQIKACSRCRLLKLRCDKTKPSCERCIRSKASCSLRFDNSAQAESTSNHSTTESNATNNPSARSSSDQSPSPSDRSAPSSDTVTVERDQSSKTVRRRQRAHLSCTRCHRLKVRCDKQLPCSRCRRSGFGRQCTYTHRVENDSSASASDAATDAVFVKAEEDPQYAVTSWRTRRRGTTHWKALILRIQACAANIGHEFFHAEDISLLHVDCSMDILLPTNFPFNSPGAMKYSSLDKVRSLICSYRDNYMSFVDAYFAIYQPVHPIIDAARFMEEINCFWNDPSEIDVSWLSSFLMVLALGCYAVNRDAASTIELCVAAEACLAKTPFMVRPSMSVMRTFCLMVLAKQLANGSCWSIDSSWTLLGIVVRLAVCIGLHKPPPSAPVEVYFCIQTAAITGMPCLLSSDDILERNAIEDTLLSHIEELGPWLSLSDSFPTICKIIARVNSNTEKPSYDEILGYNADMRRLMAITLEHPGCRGPLRATLDIFFRRILMVLHRCHALRPNAPTLHPVSYWASLECSLAILVHHRDFCEHMGHPDNRDLLGRMYKLDFFAAALTAGVHLLLIDAPLADGFSIPPRQTIFETLETCTEIWGRDIERSICFRAGHRTLTQILSMLSDVDNTRNHELPHS</sequence>
<gene>
    <name evidence="6" type="ORF">TRIVIDRAFT_224331</name>
</gene>
<dbReference type="InParanoid" id="G9MZV6"/>
<dbReference type="PROSITE" id="PS00463">
    <property type="entry name" value="ZN2_CY6_FUNGAL_1"/>
    <property type="match status" value="2"/>
</dbReference>
<proteinExistence type="predicted"/>
<dbReference type="VEuPathDB" id="FungiDB:TRIVIDRAFT_224331"/>
<dbReference type="OrthoDB" id="4236860at2759"/>
<dbReference type="Proteomes" id="UP000007115">
    <property type="component" value="Unassembled WGS sequence"/>
</dbReference>
<dbReference type="GO" id="GO:0006351">
    <property type="term" value="P:DNA-templated transcription"/>
    <property type="evidence" value="ECO:0007669"/>
    <property type="project" value="InterPro"/>
</dbReference>
<dbReference type="InterPro" id="IPR050613">
    <property type="entry name" value="Sec_Metabolite_Reg"/>
</dbReference>
<dbReference type="GO" id="GO:0005634">
    <property type="term" value="C:nucleus"/>
    <property type="evidence" value="ECO:0007669"/>
    <property type="project" value="UniProtKB-SubCell"/>
</dbReference>
<dbReference type="InterPro" id="IPR001138">
    <property type="entry name" value="Zn2Cys6_DnaBD"/>
</dbReference>